<dbReference type="RefSeq" id="WP_258816952.1">
    <property type="nucleotide sequence ID" value="NZ_JANUGW010000007.1"/>
</dbReference>
<dbReference type="Proteomes" id="UP001204151">
    <property type="component" value="Unassembled WGS sequence"/>
</dbReference>
<gene>
    <name evidence="3" type="ORF">NX784_12325</name>
</gene>
<proteinExistence type="predicted"/>
<reference evidence="3 4" key="1">
    <citation type="submission" date="2022-08" db="EMBL/GenBank/DDBJ databases">
        <title>Reclassification of Massilia species as members of the genera Telluria, Duganella, Pseudoduganella, Mokoshia gen. nov. and Zemynaea gen. nov. using orthogonal and non-orthogonal genome-based approaches.</title>
        <authorList>
            <person name="Bowman J.P."/>
        </authorList>
    </citation>
    <scope>NUCLEOTIDE SEQUENCE [LARGE SCALE GENOMIC DNA]</scope>
    <source>
        <strain evidence="3 4">JCM 31316</strain>
    </source>
</reference>
<evidence type="ECO:0000313" key="3">
    <source>
        <dbReference type="EMBL" id="MCS0582378.1"/>
    </source>
</evidence>
<dbReference type="EMBL" id="JANUGW010000007">
    <property type="protein sequence ID" value="MCS0582378.1"/>
    <property type="molecule type" value="Genomic_DNA"/>
</dbReference>
<feature type="compositionally biased region" description="Low complexity" evidence="1">
    <location>
        <begin position="32"/>
        <end position="42"/>
    </location>
</feature>
<feature type="region of interest" description="Disordered" evidence="1">
    <location>
        <begin position="32"/>
        <end position="51"/>
    </location>
</feature>
<organism evidence="3 4">
    <name type="scientific">Massilia pinisoli</name>
    <dbReference type="NCBI Taxonomy" id="1772194"/>
    <lineage>
        <taxon>Bacteria</taxon>
        <taxon>Pseudomonadati</taxon>
        <taxon>Pseudomonadota</taxon>
        <taxon>Betaproteobacteria</taxon>
        <taxon>Burkholderiales</taxon>
        <taxon>Oxalobacteraceae</taxon>
        <taxon>Telluria group</taxon>
        <taxon>Massilia</taxon>
    </lineage>
</organism>
<keyword evidence="2" id="KW-0732">Signal</keyword>
<evidence type="ECO:0000313" key="4">
    <source>
        <dbReference type="Proteomes" id="UP001204151"/>
    </source>
</evidence>
<feature type="signal peptide" evidence="2">
    <location>
        <begin position="1"/>
        <end position="26"/>
    </location>
</feature>
<keyword evidence="4" id="KW-1185">Reference proteome</keyword>
<name>A0ABT1ZR42_9BURK</name>
<sequence>MKISTMLASAPALACTLLFAALSARAQDTASSSALNTATTGTPPAPATSDAVRDALAKKDTDADNTTLLKETLTAVDKQYSLIRKGKVQLNYEMNYAYIGQEKINTDLSSGTATLFSIENTNSHTITNTILADYGVLNNLTANVTVPLISRYSDGAGFSGVSHTIGDLGLGVRWQPQEVKRDEIAYTITGGLRLATGTSPYKVDVNKGLATGSGVNTFNVGANLTRIVDPVALFGSVNVGYSMTAKHLSQQLYGATLRQVKPGASFGFGLGFAYALSYKITTSFSFQESIQARSTLTFDNGAQGQTQTQSAGILSIGAGYRMSPKTTVNVTVGAGLTAAAPNLSLTVSLPLSL</sequence>
<evidence type="ECO:0000256" key="1">
    <source>
        <dbReference type="SAM" id="MobiDB-lite"/>
    </source>
</evidence>
<feature type="chain" id="PRO_5046036451" evidence="2">
    <location>
        <begin position="27"/>
        <end position="353"/>
    </location>
</feature>
<evidence type="ECO:0000256" key="2">
    <source>
        <dbReference type="SAM" id="SignalP"/>
    </source>
</evidence>
<comment type="caution">
    <text evidence="3">The sequence shown here is derived from an EMBL/GenBank/DDBJ whole genome shotgun (WGS) entry which is preliminary data.</text>
</comment>
<protein>
    <submittedName>
        <fullName evidence="3">Transporter</fullName>
    </submittedName>
</protein>
<accession>A0ABT1ZR42</accession>